<dbReference type="EMBL" id="PYSW02000068">
    <property type="protein sequence ID" value="KAG2372758.1"/>
    <property type="molecule type" value="Genomic_DNA"/>
</dbReference>
<protein>
    <recommendedName>
        <fullName evidence="1">Dynamin N-terminal domain-containing protein</fullName>
    </recommendedName>
</protein>
<organism evidence="2 3">
    <name type="scientific">Naegleria lovaniensis</name>
    <name type="common">Amoeba</name>
    <dbReference type="NCBI Taxonomy" id="51637"/>
    <lineage>
        <taxon>Eukaryota</taxon>
        <taxon>Discoba</taxon>
        <taxon>Heterolobosea</taxon>
        <taxon>Tetramitia</taxon>
        <taxon>Eutetramitia</taxon>
        <taxon>Vahlkampfiidae</taxon>
        <taxon>Naegleria</taxon>
    </lineage>
</organism>
<dbReference type="RefSeq" id="XP_044541933.1">
    <property type="nucleotide sequence ID" value="XM_044689062.1"/>
</dbReference>
<proteinExistence type="predicted"/>
<dbReference type="PANTHER" id="PTHR26392:SF92">
    <property type="entry name" value="PROTEIN KINASE DOMAIN-CONTAINING PROTEIN"/>
    <property type="match status" value="1"/>
</dbReference>
<name>A0AA88GC17_NAELO</name>
<dbReference type="AlphaFoldDB" id="A0AA88GC17"/>
<dbReference type="Gene3D" id="3.40.50.300">
    <property type="entry name" value="P-loop containing nucleotide triphosphate hydrolases"/>
    <property type="match status" value="1"/>
</dbReference>
<dbReference type="InterPro" id="IPR045063">
    <property type="entry name" value="Dynamin_N"/>
</dbReference>
<dbReference type="PANTHER" id="PTHR26392">
    <property type="entry name" value="MITOGEN-ACTIVATED PROTEIN KINASE KINASE KINASE 7-RELATED"/>
    <property type="match status" value="1"/>
</dbReference>
<dbReference type="SUPFAM" id="SSF52540">
    <property type="entry name" value="P-loop containing nucleoside triphosphate hydrolases"/>
    <property type="match status" value="1"/>
</dbReference>
<dbReference type="Pfam" id="PF00350">
    <property type="entry name" value="Dynamin_N"/>
    <property type="match status" value="1"/>
</dbReference>
<keyword evidence="3" id="KW-1185">Reference proteome</keyword>
<evidence type="ECO:0000259" key="1">
    <source>
        <dbReference type="Pfam" id="PF00350"/>
    </source>
</evidence>
<sequence length="766" mass="88109">MISSQPFEEAEEESNSSLLASSVKGRNSLSNLESIVNIKQSGYEQLTQFENRKAELEANIYLRNDLSKQPSYEKGLTLMVVGSKKAGKSSLSNTLIECDLFPSQDAACTFHMNILKYGEKYSLTKVDSDLVTTAASPIITETIEDLSQLLFDSLPKMKDRDKATPFVFMLTAPIPILKDLNLTIIDTPGLNEMKHLDQTVCKILPTVDLLIYVLHSQRAIKNDDHRFLDMLRTGEDGTMDPDRFLLDSDKLLLLVTQIDTIPHVAISKKNPHKATPTKQFKKCQDIYKQNLSIYSKHLYFVTSKIQQEKRAHGRTCKYWKIFTDGVERLIVSNMTKDLIQVLKQMSESLEDMLQIFELVSRDKNFLVEEIVETLSLVLNDNRIEFLASRLSEEIQKEQNSIVDKVYSALTSCEIDITNRNMSDSVKEVIKDQVVQEVKKSIMLLIRNVMKDLLDKDNIVDHNFDITSILSKVFHCKLDLSLFKLIGDPVITLLSSVLENISREEVSRENHLLQTQDIKGLTNYILENFDKKGTAAKLLQYLGEKFFIMNEERNKRKEDIFRKLTAKDFTLNEAYSFKETVVKLWIDIQNAIQQTQMILNSDVKRDSDVFEITFKDSLDSFHFCSALIDDNSFGIIEMKVDQAHLLVRFNKEQLVSFQTVKKAAVNKSVHDRKCICKQLAKLFSKLDNHHLCIRDSVKLDDFYLNSDNKLKVFIIDIVDLANAPFSHEAITKNNKSVLDKLFRSLMNDSERVIMEQEFSFQYIWSHK</sequence>
<dbReference type="GeneID" id="68105663"/>
<gene>
    <name evidence="2" type="ORF">C9374_013210</name>
</gene>
<feature type="domain" description="Dynamin N-terminal" evidence="1">
    <location>
        <begin position="79"/>
        <end position="230"/>
    </location>
</feature>
<reference evidence="2 3" key="1">
    <citation type="journal article" date="2018" name="BMC Genomics">
        <title>The genome of Naegleria lovaniensis, the basis for a comparative approach to unravel pathogenicity factors of the human pathogenic amoeba N. fowleri.</title>
        <authorList>
            <person name="Liechti N."/>
            <person name="Schurch N."/>
            <person name="Bruggmann R."/>
            <person name="Wittwer M."/>
        </authorList>
    </citation>
    <scope>NUCLEOTIDE SEQUENCE [LARGE SCALE GENOMIC DNA]</scope>
    <source>
        <strain evidence="2 3">ATCC 30569</strain>
    </source>
</reference>
<evidence type="ECO:0000313" key="2">
    <source>
        <dbReference type="EMBL" id="KAG2372758.1"/>
    </source>
</evidence>
<evidence type="ECO:0000313" key="3">
    <source>
        <dbReference type="Proteomes" id="UP000816034"/>
    </source>
</evidence>
<comment type="caution">
    <text evidence="2">The sequence shown here is derived from an EMBL/GenBank/DDBJ whole genome shotgun (WGS) entry which is preliminary data.</text>
</comment>
<dbReference type="Proteomes" id="UP000816034">
    <property type="component" value="Unassembled WGS sequence"/>
</dbReference>
<dbReference type="InterPro" id="IPR027417">
    <property type="entry name" value="P-loop_NTPase"/>
</dbReference>
<accession>A0AA88GC17</accession>